<reference evidence="2" key="2">
    <citation type="submission" date="2022-01" db="EMBL/GenBank/DDBJ databases">
        <authorList>
            <person name="Yamashiro T."/>
            <person name="Shiraishi A."/>
            <person name="Satake H."/>
            <person name="Nakayama K."/>
        </authorList>
    </citation>
    <scope>NUCLEOTIDE SEQUENCE</scope>
</reference>
<proteinExistence type="predicted"/>
<keyword evidence="3" id="KW-1185">Reference proteome</keyword>
<organism evidence="2 3">
    <name type="scientific">Tanacetum coccineum</name>
    <dbReference type="NCBI Taxonomy" id="301880"/>
    <lineage>
        <taxon>Eukaryota</taxon>
        <taxon>Viridiplantae</taxon>
        <taxon>Streptophyta</taxon>
        <taxon>Embryophyta</taxon>
        <taxon>Tracheophyta</taxon>
        <taxon>Spermatophyta</taxon>
        <taxon>Magnoliopsida</taxon>
        <taxon>eudicotyledons</taxon>
        <taxon>Gunneridae</taxon>
        <taxon>Pentapetalae</taxon>
        <taxon>asterids</taxon>
        <taxon>campanulids</taxon>
        <taxon>Asterales</taxon>
        <taxon>Asteraceae</taxon>
        <taxon>Asteroideae</taxon>
        <taxon>Anthemideae</taxon>
        <taxon>Anthemidinae</taxon>
        <taxon>Tanacetum</taxon>
    </lineage>
</organism>
<feature type="compositionally biased region" description="Polar residues" evidence="1">
    <location>
        <begin position="160"/>
        <end position="177"/>
    </location>
</feature>
<evidence type="ECO:0000313" key="3">
    <source>
        <dbReference type="Proteomes" id="UP001151760"/>
    </source>
</evidence>
<sequence>METLTRVLWKPSRDFTRPLGPPSGLKGLLHSLNATVIPTKGIRNVSPNGVFGNEVYGGDSEGFGVNPSSDEFRLCNSDEWRFINDCGPLEIRGYGGGGDMVDQRGILNPTNSSLNEAEKTAVVTAVTTADAIGQMVKTTMQVTLMVTPALDTPIECLRTPSKQNPSLGRLGSNFNNLSKKEKSPGAGTKGIRNVSPNKVFGNEVYGGDSEGFGVNPSSDEFRLCDSDEWRFINGCGPLEIHGYGGGGYMVDQRGVWTIGS</sequence>
<evidence type="ECO:0000256" key="1">
    <source>
        <dbReference type="SAM" id="MobiDB-lite"/>
    </source>
</evidence>
<comment type="caution">
    <text evidence="2">The sequence shown here is derived from an EMBL/GenBank/DDBJ whole genome shotgun (WGS) entry which is preliminary data.</text>
</comment>
<evidence type="ECO:0000313" key="2">
    <source>
        <dbReference type="EMBL" id="GJS69006.1"/>
    </source>
</evidence>
<gene>
    <name evidence="2" type="ORF">Tco_0701847</name>
</gene>
<protein>
    <submittedName>
        <fullName evidence="2">Uncharacterized protein</fullName>
    </submittedName>
</protein>
<name>A0ABQ4XV78_9ASTR</name>
<dbReference type="Proteomes" id="UP001151760">
    <property type="component" value="Unassembled WGS sequence"/>
</dbReference>
<feature type="region of interest" description="Disordered" evidence="1">
    <location>
        <begin position="160"/>
        <end position="194"/>
    </location>
</feature>
<dbReference type="EMBL" id="BQNB010009832">
    <property type="protein sequence ID" value="GJS69006.1"/>
    <property type="molecule type" value="Genomic_DNA"/>
</dbReference>
<accession>A0ABQ4XV78</accession>
<reference evidence="2" key="1">
    <citation type="journal article" date="2022" name="Int. J. Mol. Sci.">
        <title>Draft Genome of Tanacetum Coccineum: Genomic Comparison of Closely Related Tanacetum-Family Plants.</title>
        <authorList>
            <person name="Yamashiro T."/>
            <person name="Shiraishi A."/>
            <person name="Nakayama K."/>
            <person name="Satake H."/>
        </authorList>
    </citation>
    <scope>NUCLEOTIDE SEQUENCE</scope>
</reference>